<dbReference type="EMBL" id="JBDODL010000572">
    <property type="protein sequence ID" value="MES1920255.1"/>
    <property type="molecule type" value="Genomic_DNA"/>
</dbReference>
<gene>
    <name evidence="1" type="ORF">MHBO_001946</name>
</gene>
<organism evidence="1 2">
    <name type="scientific">Bonamia ostreae</name>
    <dbReference type="NCBI Taxonomy" id="126728"/>
    <lineage>
        <taxon>Eukaryota</taxon>
        <taxon>Sar</taxon>
        <taxon>Rhizaria</taxon>
        <taxon>Endomyxa</taxon>
        <taxon>Ascetosporea</taxon>
        <taxon>Haplosporida</taxon>
        <taxon>Bonamia</taxon>
    </lineage>
</organism>
<name>A0ABV2AKT7_9EUKA</name>
<keyword evidence="2" id="KW-1185">Reference proteome</keyword>
<evidence type="ECO:0000313" key="2">
    <source>
        <dbReference type="Proteomes" id="UP001439008"/>
    </source>
</evidence>
<evidence type="ECO:0000313" key="1">
    <source>
        <dbReference type="EMBL" id="MES1920255.1"/>
    </source>
</evidence>
<comment type="caution">
    <text evidence="1">The sequence shown here is derived from an EMBL/GenBank/DDBJ whole genome shotgun (WGS) entry which is preliminary data.</text>
</comment>
<dbReference type="Proteomes" id="UP001439008">
    <property type="component" value="Unassembled WGS sequence"/>
</dbReference>
<proteinExistence type="predicted"/>
<accession>A0ABV2AKT7</accession>
<sequence length="315" mass="37807">MSFFDFRTPTEKFDAALIDLYDLQYHEGMNLLELKEIGRTSGFGSKKSTTRSASYKLILKLDRKDRDLPSWNNKEVESVQIDVEHQDDVASRAFNFEENERFFKDDKDLDDARTKVTSMIRRILLSEDMYDIEYNRHIIDVYCFFYVVFDDEIETYNMLMKFLRDFYGILLLNRQTYKTNYHVSILKNVLRQVDSSLLAFLENNFDNFEFFDDYLLKLPGKTLEQMMRRFDFVVSTDFNVAYYILAVKLRKHKEMIMDNTMDLVYSMNHALDEAEDVELWEVAWNEFKNHNGDKTTESMMPFRKQDDVSIKYNFY</sequence>
<reference evidence="1 2" key="1">
    <citation type="journal article" date="2024" name="BMC Biol.">
        <title>Comparative genomics of Ascetosporea gives new insight into the evolutionary basis for animal parasitism in Rhizaria.</title>
        <authorList>
            <person name="Hiltunen Thoren M."/>
            <person name="Onut-Brannstrom I."/>
            <person name="Alfjorden A."/>
            <person name="Peckova H."/>
            <person name="Swords F."/>
            <person name="Hooper C."/>
            <person name="Holzer A.S."/>
            <person name="Bass D."/>
            <person name="Burki F."/>
        </authorList>
    </citation>
    <scope>NUCLEOTIDE SEQUENCE [LARGE SCALE GENOMIC DNA]</scope>
    <source>
        <strain evidence="1">20-A016</strain>
    </source>
</reference>
<protein>
    <submittedName>
        <fullName evidence="1">Uncharacterized protein</fullName>
    </submittedName>
</protein>